<evidence type="ECO:0000313" key="4">
    <source>
        <dbReference type="EMBL" id="KAG0494307.1"/>
    </source>
</evidence>
<feature type="region of interest" description="Disordered" evidence="1">
    <location>
        <begin position="303"/>
        <end position="368"/>
    </location>
</feature>
<dbReference type="Pfam" id="PF06075">
    <property type="entry name" value="DUF936"/>
    <property type="match status" value="1"/>
</dbReference>
<feature type="region of interest" description="Disordered" evidence="1">
    <location>
        <begin position="185"/>
        <end position="235"/>
    </location>
</feature>
<feature type="region of interest" description="Disordered" evidence="1">
    <location>
        <begin position="548"/>
        <end position="620"/>
    </location>
</feature>
<evidence type="ECO:0000259" key="2">
    <source>
        <dbReference type="Pfam" id="PF06075"/>
    </source>
</evidence>
<gene>
    <name evidence="4" type="ORF">HPP92_005301</name>
</gene>
<dbReference type="EMBL" id="JADCNM010000002">
    <property type="protein sequence ID" value="KAG0494307.1"/>
    <property type="molecule type" value="Genomic_DNA"/>
</dbReference>
<sequence length="750" mass="80208">MCSHRKAGFTEFPSARMSNVFERADKMATLVPGVLIKLLQYIHTDLKIAGEHRSSLLQVVSIVPALSGGELFSNQGFYLKVSDSSHATFVSLPEEHEDLILSDKIQLGQFIYVDRLEAASPVPVLRGVKPLPGRHPCVGTPEDLVATNPLNFLNGSKASVGSTMGKEKINKTKVIKKVEELEKRKSSLNRSTSSLSKLSLSNTLERKQTVNARQSSVSSRSIPSSPTSCHSAPTSFHVLSNGVKQLAKVKGPEKPASPRMNLLERAASVLKATTAGRRPSVGSSLGNLAPGFDLGTKALRKSWEGSAESKGRDNLNPRPAKAEKKSEIRSSSVQRKSISGDRQVAKEENISQSPLKKGYTNGALESTDTSSIKPRISTFKKIQDVTNASTISVGNLVKVSSNFKRWTDGSVSWTSLPPCLIKLGKEVLRYRDAAQQAAVEALQEASAAESLVRCLSMYSELTATAKEDNPQQAVEQFLSLHSSLAQAGLVSNSLLKTAACGLCRCSSPDHSLSSPPPIPEEAIQISSDVRRRSAAWVSAALTTDLHPPSLYSHKSNVSSSSSKPPQAVVVLDNPPKTTIAAKGTSASQAKPRSPAKPSAKQRGTVASAPPPAIHWEQGKGLEEGVELARTLGEEGKKWFVGFVERFLDAEAGGPERLPWDRDAIAGMLSQLKKVNDWLDEAGRGDGMEKEGGDSIGVAVSTLPPETVDRLRKKIYEYLLTHVESAAVALGSGGNSVGISTPTALGVGRKS</sequence>
<protein>
    <submittedName>
        <fullName evidence="4">Uncharacterized protein</fullName>
    </submittedName>
</protein>
<dbReference type="InterPro" id="IPR048297">
    <property type="entry name" value="DUF936_dom_pln"/>
</dbReference>
<feature type="domain" description="DUF936" evidence="2">
    <location>
        <begin position="30"/>
        <end position="146"/>
    </location>
</feature>
<dbReference type="PANTHER" id="PTHR31928:SF4">
    <property type="entry name" value="OS08G0541500 PROTEIN"/>
    <property type="match status" value="1"/>
</dbReference>
<feature type="domain" description="DUF6857" evidence="3">
    <location>
        <begin position="402"/>
        <end position="728"/>
    </location>
</feature>
<feature type="compositionally biased region" description="Low complexity" evidence="1">
    <location>
        <begin position="549"/>
        <end position="562"/>
    </location>
</feature>
<accession>A0A835RYC0</accession>
<dbReference type="InterPro" id="IPR010341">
    <property type="entry name" value="DUF936_pln"/>
</dbReference>
<feature type="compositionally biased region" description="Low complexity" evidence="1">
    <location>
        <begin position="188"/>
        <end position="203"/>
    </location>
</feature>
<reference evidence="4 5" key="1">
    <citation type="journal article" date="2020" name="Nat. Food">
        <title>A phased Vanilla planifolia genome enables genetic improvement of flavour and production.</title>
        <authorList>
            <person name="Hasing T."/>
            <person name="Tang H."/>
            <person name="Brym M."/>
            <person name="Khazi F."/>
            <person name="Huang T."/>
            <person name="Chambers A.H."/>
        </authorList>
    </citation>
    <scope>NUCLEOTIDE SEQUENCE [LARGE SCALE GENOMIC DNA]</scope>
    <source>
        <tissue evidence="4">Leaf</tissue>
    </source>
</reference>
<organism evidence="4 5">
    <name type="scientific">Vanilla planifolia</name>
    <name type="common">Vanilla</name>
    <dbReference type="NCBI Taxonomy" id="51239"/>
    <lineage>
        <taxon>Eukaryota</taxon>
        <taxon>Viridiplantae</taxon>
        <taxon>Streptophyta</taxon>
        <taxon>Embryophyta</taxon>
        <taxon>Tracheophyta</taxon>
        <taxon>Spermatophyta</taxon>
        <taxon>Magnoliopsida</taxon>
        <taxon>Liliopsida</taxon>
        <taxon>Asparagales</taxon>
        <taxon>Orchidaceae</taxon>
        <taxon>Vanilloideae</taxon>
        <taxon>Vanilleae</taxon>
        <taxon>Vanilla</taxon>
    </lineage>
</organism>
<feature type="compositionally biased region" description="Basic and acidic residues" evidence="1">
    <location>
        <begin position="303"/>
        <end position="328"/>
    </location>
</feature>
<evidence type="ECO:0000313" key="5">
    <source>
        <dbReference type="Proteomes" id="UP000639772"/>
    </source>
</evidence>
<dbReference type="InterPro" id="IPR049172">
    <property type="entry name" value="DUF6857_pln"/>
</dbReference>
<name>A0A835RYC0_VANPL</name>
<dbReference type="OrthoDB" id="1908057at2759"/>
<comment type="caution">
    <text evidence="4">The sequence shown here is derived from an EMBL/GenBank/DDBJ whole genome shotgun (WGS) entry which is preliminary data.</text>
</comment>
<proteinExistence type="predicted"/>
<evidence type="ECO:0000259" key="3">
    <source>
        <dbReference type="Pfam" id="PF21647"/>
    </source>
</evidence>
<dbReference type="Proteomes" id="UP000639772">
    <property type="component" value="Unassembled WGS sequence"/>
</dbReference>
<evidence type="ECO:0000256" key="1">
    <source>
        <dbReference type="SAM" id="MobiDB-lite"/>
    </source>
</evidence>
<dbReference type="Pfam" id="PF21647">
    <property type="entry name" value="DUF6857"/>
    <property type="match status" value="1"/>
</dbReference>
<feature type="compositionally biased region" description="Low complexity" evidence="1">
    <location>
        <begin position="215"/>
        <end position="231"/>
    </location>
</feature>
<dbReference type="PANTHER" id="PTHR31928">
    <property type="entry name" value="EXPRESSED PROTEIN"/>
    <property type="match status" value="1"/>
</dbReference>
<dbReference type="AlphaFoldDB" id="A0A835RYC0"/>